<reference evidence="1" key="1">
    <citation type="submission" date="2019-05" db="EMBL/GenBank/DDBJ databases">
        <title>Annotation for the trematode Paragonimus heterotremus.</title>
        <authorList>
            <person name="Choi Y.-J."/>
        </authorList>
    </citation>
    <scope>NUCLEOTIDE SEQUENCE</scope>
    <source>
        <strain evidence="1">LC</strain>
    </source>
</reference>
<comment type="caution">
    <text evidence="1">The sequence shown here is derived from an EMBL/GenBank/DDBJ whole genome shotgun (WGS) entry which is preliminary data.</text>
</comment>
<gene>
    <name evidence="1" type="ORF">PHET_11197</name>
</gene>
<dbReference type="EMBL" id="LUCH01008938">
    <property type="protein sequence ID" value="KAF5396182.1"/>
    <property type="molecule type" value="Genomic_DNA"/>
</dbReference>
<proteinExistence type="predicted"/>
<evidence type="ECO:0000313" key="1">
    <source>
        <dbReference type="EMBL" id="KAF5396182.1"/>
    </source>
</evidence>
<dbReference type="OrthoDB" id="9971371at2759"/>
<sequence length="298" mass="34025">MPRIESTNNNPNTYRVLFDEAYFWPAPKLPVNQKSTKCQKQLSTTGREKCKGKQVGEMLCCFSTDIFHLQSKLLYGNAATLNVPVPMVFTRDASGEVIDESQWFNFQPVQENPVKPKTTSIGFGETSVRSTFQTDFCRRPTENCLQVSARAKTESPAKGIVPVTQNWTEPDKLRVWEEQISFEHAYDSRMRDNYPARGKRQGAFTWTRARPELEQQVLEKITNVQGKAELTSPNEVPEGSSMQGWCDGQSILSEKVAYHRQYAPCKWPWKVRLAHRDSVAKLLQPDLKSTAKQPIFTK</sequence>
<dbReference type="Pfam" id="PF15667">
    <property type="entry name" value="CMIP6"/>
    <property type="match status" value="1"/>
</dbReference>
<dbReference type="PANTHER" id="PTHR35087:SF1">
    <property type="entry name" value="RIKEN CDNA 4930505A04 GENE"/>
    <property type="match status" value="1"/>
</dbReference>
<accession>A0A8J4SL41</accession>
<evidence type="ECO:0000313" key="2">
    <source>
        <dbReference type="Proteomes" id="UP000748531"/>
    </source>
</evidence>
<dbReference type="InterPro" id="IPR031365">
    <property type="entry name" value="CMIP6"/>
</dbReference>
<keyword evidence="2" id="KW-1185">Reference proteome</keyword>
<protein>
    <submittedName>
        <fullName evidence="1">Uncharacterized protein</fullName>
    </submittedName>
</protein>
<dbReference type="AlphaFoldDB" id="A0A8J4SL41"/>
<organism evidence="1 2">
    <name type="scientific">Paragonimus heterotremus</name>
    <dbReference type="NCBI Taxonomy" id="100268"/>
    <lineage>
        <taxon>Eukaryota</taxon>
        <taxon>Metazoa</taxon>
        <taxon>Spiralia</taxon>
        <taxon>Lophotrochozoa</taxon>
        <taxon>Platyhelminthes</taxon>
        <taxon>Trematoda</taxon>
        <taxon>Digenea</taxon>
        <taxon>Plagiorchiida</taxon>
        <taxon>Troglotremata</taxon>
        <taxon>Troglotrematidae</taxon>
        <taxon>Paragonimus</taxon>
    </lineage>
</organism>
<dbReference type="Proteomes" id="UP000748531">
    <property type="component" value="Unassembled WGS sequence"/>
</dbReference>
<dbReference type="PANTHER" id="PTHR35087">
    <property type="entry name" value="SIMILAR TO HYPOTHETICAL PROTEIN FLJ40298"/>
    <property type="match status" value="1"/>
</dbReference>
<name>A0A8J4SL41_9TREM</name>